<name>A0A212KXK3_9HYPH</name>
<dbReference type="InterPro" id="IPR038666">
    <property type="entry name" value="SSP1_head-tail_sf"/>
</dbReference>
<accession>A0A212KXK3</accession>
<protein>
    <submittedName>
        <fullName evidence="1">Putative Phage head-tail adaptor</fullName>
    </submittedName>
</protein>
<reference evidence="1" key="1">
    <citation type="submission" date="2016-08" db="EMBL/GenBank/DDBJ databases">
        <authorList>
            <person name="Seilhamer J.J."/>
        </authorList>
    </citation>
    <scope>NUCLEOTIDE SEQUENCE</scope>
    <source>
        <strain evidence="1">86</strain>
    </source>
</reference>
<proteinExistence type="predicted"/>
<dbReference type="EMBL" id="FMJD01000001">
    <property type="protein sequence ID" value="SCM70028.1"/>
    <property type="molecule type" value="Genomic_DNA"/>
</dbReference>
<dbReference type="EMBL" id="FMJD01000005">
    <property type="protein sequence ID" value="SCM75124.1"/>
    <property type="molecule type" value="Genomic_DNA"/>
</dbReference>
<evidence type="ECO:0000313" key="2">
    <source>
        <dbReference type="EMBL" id="SCM75124.1"/>
    </source>
</evidence>
<organism evidence="1">
    <name type="scientific">uncultured Pleomorphomonas sp</name>
    <dbReference type="NCBI Taxonomy" id="442121"/>
    <lineage>
        <taxon>Bacteria</taxon>
        <taxon>Pseudomonadati</taxon>
        <taxon>Pseudomonadota</taxon>
        <taxon>Alphaproteobacteria</taxon>
        <taxon>Hyphomicrobiales</taxon>
        <taxon>Pleomorphomonadaceae</taxon>
        <taxon>Pleomorphomonas</taxon>
        <taxon>environmental samples</taxon>
    </lineage>
</organism>
<dbReference type="AlphaFoldDB" id="A0A212KXK3"/>
<dbReference type="InterPro" id="IPR008767">
    <property type="entry name" value="Phage_SPP1_head-tail_adaptor"/>
</dbReference>
<dbReference type="Pfam" id="PF05521">
    <property type="entry name" value="Phage_HCP"/>
    <property type="match status" value="1"/>
</dbReference>
<dbReference type="NCBIfam" id="TIGR01563">
    <property type="entry name" value="gp16_SPP1"/>
    <property type="match status" value="1"/>
</dbReference>
<evidence type="ECO:0000313" key="1">
    <source>
        <dbReference type="EMBL" id="SCM70028.1"/>
    </source>
</evidence>
<sequence>MRAGNLDRLVTIERFTNTVDDFGTPVATWAEVATLRAQIVSASTEEFIRNGAEAETVIVFRTRYLAGVTTADRIGYQGAAFNIKETTEIGRRKGLELRCVRAE</sequence>
<gene>
    <name evidence="1" type="ORF">KL86PLE_10010</name>
    <name evidence="2" type="ORF">KL86PLE_130526</name>
</gene>
<dbReference type="Gene3D" id="2.40.10.270">
    <property type="entry name" value="Bacteriophage SPP1 head-tail adaptor protein"/>
    <property type="match status" value="1"/>
</dbReference>
<dbReference type="RefSeq" id="WP_288195416.1">
    <property type="nucleotide sequence ID" value="NZ_LT608334.1"/>
</dbReference>